<keyword evidence="3 7" id="KW-0812">Transmembrane</keyword>
<dbReference type="GO" id="GO:0019706">
    <property type="term" value="F:protein-cysteine S-palmitoyltransferase activity"/>
    <property type="evidence" value="ECO:0007669"/>
    <property type="project" value="UniProtKB-EC"/>
</dbReference>
<feature type="transmembrane region" description="Helical" evidence="7">
    <location>
        <begin position="209"/>
        <end position="232"/>
    </location>
</feature>
<gene>
    <name evidence="8" type="ORF">OFUS_LOCUS3686</name>
</gene>
<dbReference type="InterPro" id="IPR001594">
    <property type="entry name" value="Palmitoyltrfase_DHHC"/>
</dbReference>
<dbReference type="PROSITE" id="PS50216">
    <property type="entry name" value="DHHC"/>
    <property type="match status" value="1"/>
</dbReference>
<dbReference type="AlphaFoldDB" id="A0A8J1XIR6"/>
<feature type="non-terminal residue" evidence="8">
    <location>
        <position position="1"/>
    </location>
</feature>
<dbReference type="Proteomes" id="UP000749559">
    <property type="component" value="Unassembled WGS sequence"/>
</dbReference>
<evidence type="ECO:0000256" key="4">
    <source>
        <dbReference type="ARBA" id="ARBA00022989"/>
    </source>
</evidence>
<evidence type="ECO:0000256" key="2">
    <source>
        <dbReference type="ARBA" id="ARBA00022679"/>
    </source>
</evidence>
<feature type="transmembrane region" description="Helical" evidence="7">
    <location>
        <begin position="12"/>
        <end position="33"/>
    </location>
</feature>
<dbReference type="GO" id="GO:0016020">
    <property type="term" value="C:membrane"/>
    <property type="evidence" value="ECO:0007669"/>
    <property type="project" value="UniProtKB-SubCell"/>
</dbReference>
<feature type="transmembrane region" description="Helical" evidence="7">
    <location>
        <begin position="49"/>
        <end position="67"/>
    </location>
</feature>
<feature type="transmembrane region" description="Helical" evidence="7">
    <location>
        <begin position="169"/>
        <end position="189"/>
    </location>
</feature>
<dbReference type="OrthoDB" id="9909019at2759"/>
<evidence type="ECO:0000256" key="3">
    <source>
        <dbReference type="ARBA" id="ARBA00022692"/>
    </source>
</evidence>
<comment type="domain">
    <text evidence="7">The DHHC domain is required for palmitoyltransferase activity.</text>
</comment>
<name>A0A8J1XIR6_OWEFU</name>
<dbReference type="EC" id="2.3.1.225" evidence="7"/>
<comment type="similarity">
    <text evidence="7">Belongs to the DHHC palmitoyltransferase family.</text>
</comment>
<keyword evidence="5 7" id="KW-0472">Membrane</keyword>
<dbReference type="Pfam" id="PF01529">
    <property type="entry name" value="DHHC"/>
    <property type="match status" value="1"/>
</dbReference>
<evidence type="ECO:0000256" key="7">
    <source>
        <dbReference type="RuleBase" id="RU079119"/>
    </source>
</evidence>
<proteinExistence type="inferred from homology"/>
<keyword evidence="2 7" id="KW-0808">Transferase</keyword>
<dbReference type="EMBL" id="CAIIXF020000002">
    <property type="protein sequence ID" value="CAH1776516.1"/>
    <property type="molecule type" value="Genomic_DNA"/>
</dbReference>
<keyword evidence="6 7" id="KW-0012">Acyltransferase</keyword>
<dbReference type="InterPro" id="IPR039859">
    <property type="entry name" value="PFA4/ZDH16/20/ERF2-like"/>
</dbReference>
<keyword evidence="9" id="KW-1185">Reference proteome</keyword>
<evidence type="ECO:0000256" key="1">
    <source>
        <dbReference type="ARBA" id="ARBA00004141"/>
    </source>
</evidence>
<evidence type="ECO:0000313" key="9">
    <source>
        <dbReference type="Proteomes" id="UP000749559"/>
    </source>
</evidence>
<dbReference type="PANTHER" id="PTHR12246">
    <property type="entry name" value="PALMITOYLTRANSFERASE ZDHHC16"/>
    <property type="match status" value="1"/>
</dbReference>
<protein>
    <recommendedName>
        <fullName evidence="7">Palmitoyltransferase</fullName>
        <ecNumber evidence="7">2.3.1.225</ecNumber>
    </recommendedName>
</protein>
<evidence type="ECO:0000256" key="5">
    <source>
        <dbReference type="ARBA" id="ARBA00023136"/>
    </source>
</evidence>
<comment type="caution">
    <text evidence="8">The sequence shown here is derived from an EMBL/GenBank/DDBJ whole genome shotgun (WGS) entry which is preliminary data.</text>
</comment>
<reference evidence="8" key="1">
    <citation type="submission" date="2022-03" db="EMBL/GenBank/DDBJ databases">
        <authorList>
            <person name="Martin C."/>
        </authorList>
    </citation>
    <scope>NUCLEOTIDE SEQUENCE</scope>
</reference>
<sequence length="364" mass="41556">KMAPLVARCCLAGLRSIPVVFIVAVIVWSYYAYVLQMCAWTVENTGEKVIYLVLYHPLLFMFAWAYWKTIFTPVGTVPKEFYLPPADLERFEHADNEDIQRDILVKVVRERNLPVQCRTNSGAIRYCEKCKCVKPDRCHHCSVCGACVLKMDHHCPWVNNCVCYTTYKFFVLFLGYALLYCLYIAATSAQYFVKFWTGGLEQGGGRFHILFLFFVSFMFGLSLVSLFGYHLYLTCNNRSTLESFRAPIFRGGPEKDGFNLGRNNNFIEVFGEEKKKWFLPIFTSCGDGVMYPTRLAPGNSYSSMDTSTPTGATSPFQNNKSVNDSETLLGRQQKYLEEGVTEPPINNAVFDNQGVTFQDEFTKM</sequence>
<accession>A0A8J1XIR6</accession>
<keyword evidence="4 7" id="KW-1133">Transmembrane helix</keyword>
<comment type="catalytic activity">
    <reaction evidence="7">
        <text>L-cysteinyl-[protein] + hexadecanoyl-CoA = S-hexadecanoyl-L-cysteinyl-[protein] + CoA</text>
        <dbReference type="Rhea" id="RHEA:36683"/>
        <dbReference type="Rhea" id="RHEA-COMP:10131"/>
        <dbReference type="Rhea" id="RHEA-COMP:11032"/>
        <dbReference type="ChEBI" id="CHEBI:29950"/>
        <dbReference type="ChEBI" id="CHEBI:57287"/>
        <dbReference type="ChEBI" id="CHEBI:57379"/>
        <dbReference type="ChEBI" id="CHEBI:74151"/>
        <dbReference type="EC" id="2.3.1.225"/>
    </reaction>
</comment>
<organism evidence="8 9">
    <name type="scientific">Owenia fusiformis</name>
    <name type="common">Polychaete worm</name>
    <dbReference type="NCBI Taxonomy" id="6347"/>
    <lineage>
        <taxon>Eukaryota</taxon>
        <taxon>Metazoa</taxon>
        <taxon>Spiralia</taxon>
        <taxon>Lophotrochozoa</taxon>
        <taxon>Annelida</taxon>
        <taxon>Polychaeta</taxon>
        <taxon>Sedentaria</taxon>
        <taxon>Canalipalpata</taxon>
        <taxon>Sabellida</taxon>
        <taxon>Oweniida</taxon>
        <taxon>Oweniidae</taxon>
        <taxon>Owenia</taxon>
    </lineage>
</organism>
<evidence type="ECO:0000256" key="6">
    <source>
        <dbReference type="ARBA" id="ARBA00023315"/>
    </source>
</evidence>
<comment type="subcellular location">
    <subcellularLocation>
        <location evidence="1">Membrane</location>
        <topology evidence="1">Multi-pass membrane protein</topology>
    </subcellularLocation>
</comment>
<evidence type="ECO:0000313" key="8">
    <source>
        <dbReference type="EMBL" id="CAH1776516.1"/>
    </source>
</evidence>